<evidence type="ECO:0000313" key="3">
    <source>
        <dbReference type="Proteomes" id="UP000244240"/>
    </source>
</evidence>
<proteinExistence type="predicted"/>
<organism evidence="2 3">
    <name type="scientific">Melghirimyces profundicolus</name>
    <dbReference type="NCBI Taxonomy" id="1242148"/>
    <lineage>
        <taxon>Bacteria</taxon>
        <taxon>Bacillati</taxon>
        <taxon>Bacillota</taxon>
        <taxon>Bacilli</taxon>
        <taxon>Bacillales</taxon>
        <taxon>Thermoactinomycetaceae</taxon>
        <taxon>Melghirimyces</taxon>
    </lineage>
</organism>
<dbReference type="EMBL" id="QBKR01000045">
    <property type="protein sequence ID" value="PTX48490.1"/>
    <property type="molecule type" value="Genomic_DNA"/>
</dbReference>
<gene>
    <name evidence="2" type="ORF">C8P63_1455</name>
</gene>
<keyword evidence="3" id="KW-1185">Reference proteome</keyword>
<name>A0A2T6AXF7_9BACL</name>
<feature type="region of interest" description="Disordered" evidence="1">
    <location>
        <begin position="22"/>
        <end position="50"/>
    </location>
</feature>
<evidence type="ECO:0000256" key="1">
    <source>
        <dbReference type="SAM" id="MobiDB-lite"/>
    </source>
</evidence>
<sequence>MRRSQTERILVIQTVLHGSADLRDNLDPIGEEEGTVGRPERTGTGRPEFPSLIDFHPGVG</sequence>
<protein>
    <submittedName>
        <fullName evidence="2">Uncharacterized protein</fullName>
    </submittedName>
</protein>
<evidence type="ECO:0000313" key="2">
    <source>
        <dbReference type="EMBL" id="PTX48490.1"/>
    </source>
</evidence>
<reference evidence="2 3" key="1">
    <citation type="submission" date="2018-04" db="EMBL/GenBank/DDBJ databases">
        <title>Genomic Encyclopedia of Archaeal and Bacterial Type Strains, Phase II (KMG-II): from individual species to whole genera.</title>
        <authorList>
            <person name="Goeker M."/>
        </authorList>
    </citation>
    <scope>NUCLEOTIDE SEQUENCE [LARGE SCALE GENOMIC DNA]</scope>
    <source>
        <strain evidence="2 3">DSM 45787</strain>
    </source>
</reference>
<dbReference type="AlphaFoldDB" id="A0A2T6AXF7"/>
<dbReference type="Proteomes" id="UP000244240">
    <property type="component" value="Unassembled WGS sequence"/>
</dbReference>
<comment type="caution">
    <text evidence="2">The sequence shown here is derived from an EMBL/GenBank/DDBJ whole genome shotgun (WGS) entry which is preliminary data.</text>
</comment>
<dbReference type="RefSeq" id="WP_108026656.1">
    <property type="nucleotide sequence ID" value="NZ_QBKR01000045.1"/>
</dbReference>
<accession>A0A2T6AXF7</accession>